<evidence type="ECO:0000313" key="1">
    <source>
        <dbReference type="EMBL" id="CAL8078789.1"/>
    </source>
</evidence>
<accession>A0ABP1PX51</accession>
<keyword evidence="2" id="KW-1185">Reference proteome</keyword>
<reference evidence="1 2" key="1">
    <citation type="submission" date="2024-08" db="EMBL/GenBank/DDBJ databases">
        <authorList>
            <person name="Cucini C."/>
            <person name="Frati F."/>
        </authorList>
    </citation>
    <scope>NUCLEOTIDE SEQUENCE [LARGE SCALE GENOMIC DNA]</scope>
</reference>
<dbReference type="EMBL" id="CAXLJM020000013">
    <property type="protein sequence ID" value="CAL8078789.1"/>
    <property type="molecule type" value="Genomic_DNA"/>
</dbReference>
<gene>
    <name evidence="1" type="ORF">ODALV1_LOCUS4187</name>
</gene>
<protein>
    <submittedName>
        <fullName evidence="1">Uncharacterized protein</fullName>
    </submittedName>
</protein>
<organism evidence="1 2">
    <name type="scientific">Orchesella dallaii</name>
    <dbReference type="NCBI Taxonomy" id="48710"/>
    <lineage>
        <taxon>Eukaryota</taxon>
        <taxon>Metazoa</taxon>
        <taxon>Ecdysozoa</taxon>
        <taxon>Arthropoda</taxon>
        <taxon>Hexapoda</taxon>
        <taxon>Collembola</taxon>
        <taxon>Entomobryomorpha</taxon>
        <taxon>Entomobryoidea</taxon>
        <taxon>Orchesellidae</taxon>
        <taxon>Orchesellinae</taxon>
        <taxon>Orchesella</taxon>
    </lineage>
</organism>
<proteinExistence type="predicted"/>
<sequence>MICAGTRRGVRQIRYLKQFNVREHDILLVGNISHDDDHHLKTQRREEGKLEHKFISPNDIYYHMLSCTFVMDGYPVLYETPPFYSYFY</sequence>
<comment type="caution">
    <text evidence="1">The sequence shown here is derived from an EMBL/GenBank/DDBJ whole genome shotgun (WGS) entry which is preliminary data.</text>
</comment>
<dbReference type="Proteomes" id="UP001642540">
    <property type="component" value="Unassembled WGS sequence"/>
</dbReference>
<name>A0ABP1PX51_9HEXA</name>
<evidence type="ECO:0000313" key="2">
    <source>
        <dbReference type="Proteomes" id="UP001642540"/>
    </source>
</evidence>